<evidence type="ECO:0000313" key="3">
    <source>
        <dbReference type="Proteomes" id="UP000523079"/>
    </source>
</evidence>
<evidence type="ECO:0000256" key="1">
    <source>
        <dbReference type="SAM" id="MobiDB-lite"/>
    </source>
</evidence>
<organism evidence="2 3">
    <name type="scientific">Microlunatus kandeliicorticis</name>
    <dbReference type="NCBI Taxonomy" id="1759536"/>
    <lineage>
        <taxon>Bacteria</taxon>
        <taxon>Bacillati</taxon>
        <taxon>Actinomycetota</taxon>
        <taxon>Actinomycetes</taxon>
        <taxon>Propionibacteriales</taxon>
        <taxon>Propionibacteriaceae</taxon>
        <taxon>Microlunatus</taxon>
    </lineage>
</organism>
<name>A0A7W3P5K7_9ACTN</name>
<accession>A0A7W3P5K7</accession>
<sequence length="124" mass="13151">MAAGAESVAGPQGLAQKLQAVVLGVLDAYEGRPEPEVAVLLRRSIALSRLPMPPDPWIRAVASEIEGHRVYVVGAMTMPADYFASPAARSRRRGNIGDGHDLGPDPEARREADQEGEAPGDQVV</sequence>
<keyword evidence="3" id="KW-1185">Reference proteome</keyword>
<comment type="caution">
    <text evidence="2">The sequence shown here is derived from an EMBL/GenBank/DDBJ whole genome shotgun (WGS) entry which is preliminary data.</text>
</comment>
<dbReference type="RefSeq" id="WP_182559603.1">
    <property type="nucleotide sequence ID" value="NZ_JACGWT010000002.1"/>
</dbReference>
<gene>
    <name evidence="2" type="ORF">FHX74_001689</name>
</gene>
<protein>
    <submittedName>
        <fullName evidence="2">Uncharacterized protein</fullName>
    </submittedName>
</protein>
<feature type="compositionally biased region" description="Basic and acidic residues" evidence="1">
    <location>
        <begin position="98"/>
        <end position="113"/>
    </location>
</feature>
<dbReference type="AlphaFoldDB" id="A0A7W3P5K7"/>
<feature type="region of interest" description="Disordered" evidence="1">
    <location>
        <begin position="87"/>
        <end position="124"/>
    </location>
</feature>
<dbReference type="Proteomes" id="UP000523079">
    <property type="component" value="Unassembled WGS sequence"/>
</dbReference>
<proteinExistence type="predicted"/>
<evidence type="ECO:0000313" key="2">
    <source>
        <dbReference type="EMBL" id="MBA8794084.1"/>
    </source>
</evidence>
<reference evidence="2 3" key="1">
    <citation type="submission" date="2020-07" db="EMBL/GenBank/DDBJ databases">
        <title>Sequencing the genomes of 1000 actinobacteria strains.</title>
        <authorList>
            <person name="Klenk H.-P."/>
        </authorList>
    </citation>
    <scope>NUCLEOTIDE SEQUENCE [LARGE SCALE GENOMIC DNA]</scope>
    <source>
        <strain evidence="2 3">DSM 100723</strain>
    </source>
</reference>
<dbReference type="EMBL" id="JACGWT010000002">
    <property type="protein sequence ID" value="MBA8794084.1"/>
    <property type="molecule type" value="Genomic_DNA"/>
</dbReference>